<protein>
    <submittedName>
        <fullName evidence="1">Uncharacterized protein</fullName>
    </submittedName>
</protein>
<proteinExistence type="predicted"/>
<organism evidence="1 2">
    <name type="scientific">Pyricularia oryzae</name>
    <name type="common">Rice blast fungus</name>
    <name type="synonym">Magnaporthe oryzae</name>
    <dbReference type="NCBI Taxonomy" id="318829"/>
    <lineage>
        <taxon>Eukaryota</taxon>
        <taxon>Fungi</taxon>
        <taxon>Dikarya</taxon>
        <taxon>Ascomycota</taxon>
        <taxon>Pezizomycotina</taxon>
        <taxon>Sordariomycetes</taxon>
        <taxon>Sordariomycetidae</taxon>
        <taxon>Magnaporthales</taxon>
        <taxon>Pyriculariaceae</taxon>
        <taxon>Pyricularia</taxon>
    </lineage>
</organism>
<evidence type="ECO:0000313" key="1">
    <source>
        <dbReference type="EMBL" id="QBZ54234.1"/>
    </source>
</evidence>
<dbReference type="EMBL" id="CP034204">
    <property type="protein sequence ID" value="QBZ54234.1"/>
    <property type="molecule type" value="Genomic_DNA"/>
</dbReference>
<dbReference type="AlphaFoldDB" id="A0A4P7N2U2"/>
<reference evidence="1 2" key="1">
    <citation type="journal article" date="2019" name="Mol. Biol. Evol.">
        <title>Blast fungal genomes show frequent chromosomal changes, gene gains and losses, and effector gene turnover.</title>
        <authorList>
            <person name="Gomez Luciano L.B."/>
            <person name="Jason Tsai I."/>
            <person name="Chuma I."/>
            <person name="Tosa Y."/>
            <person name="Chen Y.H."/>
            <person name="Li J.Y."/>
            <person name="Li M.Y."/>
            <person name="Jade Lu M.Y."/>
            <person name="Nakayashiki H."/>
            <person name="Li W.H."/>
        </authorList>
    </citation>
    <scope>NUCLEOTIDE SEQUENCE [LARGE SCALE GENOMIC DNA]</scope>
    <source>
        <strain evidence="1">MZ5-1-6</strain>
    </source>
</reference>
<accession>A0A4P7N2U2</accession>
<evidence type="ECO:0000313" key="2">
    <source>
        <dbReference type="Proteomes" id="UP000294847"/>
    </source>
</evidence>
<gene>
    <name evidence="1" type="ORF">PoMZ_09930</name>
</gene>
<name>A0A4P7N2U2_PYROR</name>
<dbReference type="Proteomes" id="UP000294847">
    <property type="component" value="Chromosome 1"/>
</dbReference>
<sequence>MTWKGAFRRLYWKLLPPAVAKTRENRPGKSGKHRISRYPPIRCALVAVVIVACDDANREPPVGGERHSTLAVAGRW</sequence>